<keyword evidence="2" id="KW-0378">Hydrolase</keyword>
<feature type="domain" description="Xrn1 helical" evidence="7">
    <location>
        <begin position="455"/>
        <end position="617"/>
    </location>
</feature>
<dbReference type="PANTHER" id="PTHR12341:SF7">
    <property type="entry name" value="5'-3' EXORIBONUCLEASE 1"/>
    <property type="match status" value="1"/>
</dbReference>
<dbReference type="GO" id="GO:0000956">
    <property type="term" value="P:nuclear-transcribed mRNA catabolic process"/>
    <property type="evidence" value="ECO:0007669"/>
    <property type="project" value="TreeGrafter"/>
</dbReference>
<dbReference type="Pfam" id="PF03159">
    <property type="entry name" value="XRN_N"/>
    <property type="match status" value="1"/>
</dbReference>
<feature type="compositionally biased region" description="Basic and acidic residues" evidence="5">
    <location>
        <begin position="33"/>
        <end position="47"/>
    </location>
</feature>
<comment type="similarity">
    <text evidence="4">Belongs to the 5'-3' exonuclease family.</text>
</comment>
<organism evidence="10 11">
    <name type="scientific">Hyalella azteca</name>
    <name type="common">Amphipod</name>
    <dbReference type="NCBI Taxonomy" id="294128"/>
    <lineage>
        <taxon>Eukaryota</taxon>
        <taxon>Metazoa</taxon>
        <taxon>Ecdysozoa</taxon>
        <taxon>Arthropoda</taxon>
        <taxon>Crustacea</taxon>
        <taxon>Multicrustacea</taxon>
        <taxon>Malacostraca</taxon>
        <taxon>Eumalacostraca</taxon>
        <taxon>Peracarida</taxon>
        <taxon>Amphipoda</taxon>
        <taxon>Senticaudata</taxon>
        <taxon>Talitrida</taxon>
        <taxon>Talitroidea</taxon>
        <taxon>Hyalellidae</taxon>
        <taxon>Hyalella</taxon>
    </lineage>
</organism>
<dbReference type="GO" id="GO:0003723">
    <property type="term" value="F:RNA binding"/>
    <property type="evidence" value="ECO:0007669"/>
    <property type="project" value="TreeGrafter"/>
</dbReference>
<evidence type="ECO:0000256" key="4">
    <source>
        <dbReference type="ARBA" id="ARBA00038299"/>
    </source>
</evidence>
<dbReference type="Pfam" id="PF18334">
    <property type="entry name" value="XRN1_D2_D3"/>
    <property type="match status" value="1"/>
</dbReference>
<evidence type="ECO:0000259" key="9">
    <source>
        <dbReference type="Pfam" id="PF18334"/>
    </source>
</evidence>
<feature type="domain" description="5'-3' exoribonuclease 1 D1" evidence="8">
    <location>
        <begin position="661"/>
        <end position="852"/>
    </location>
</feature>
<evidence type="ECO:0000259" key="7">
    <source>
        <dbReference type="Pfam" id="PF17846"/>
    </source>
</evidence>
<dbReference type="InterPro" id="IPR040992">
    <property type="entry name" value="XRN1_D1"/>
</dbReference>
<feature type="region of interest" description="Disordered" evidence="5">
    <location>
        <begin position="311"/>
        <end position="383"/>
    </location>
</feature>
<dbReference type="CDD" id="cd18673">
    <property type="entry name" value="PIN_XRN1-2-like"/>
    <property type="match status" value="1"/>
</dbReference>
<dbReference type="InterPro" id="IPR027073">
    <property type="entry name" value="5_3_exoribonuclease"/>
</dbReference>
<sequence>MIRPEKVFFLAIDGVAPRAKMEQMRSGRFSRCQGDEKSKTAATEKGKILPPGEPFDPNCITPGTEFMDRLDQKFQNFITSKISNDPSWQSCTVIYSGHQAPGEGEHKIMDYIRYHRSQPGYDPHTRHCLYGLDADLIMLGLASHEPHIALLREEMKLRGHFRLAKRPTATEETTYLWLHLSLLREYINHDFQDISDKLSFKYDLEKIIDDWVFMSFVLGNDFIPCLRPMQIDALPELFDAYKSVMPELDGYLNEAGTLNLPRFQEFMAKLAEFDYLNFRLSKTALQYIESHDESTLIQTTDALQNVNNEAENNFNNNKEESNVSGDNEEESNVNDDNEEESNVNDDNEEESNDNGDNEEENNVNGDKEEENTVNDDNGNENNVNDVKEAEKNFNDEKKDNSYDGGELGGSISWAALDDDEIVQPAEETLRNLDIRDRDLISGVEENHDLTGEFLEHRRKYYVSEMGYAVDVTLDVISREQTGSYVRGLQWILHYYYNGIQSWSWYYPFHCAPYISDIKDFSDCPMEFELSHAMMPFEQLMAVLPPQSAQLLPQCYADLMLSPDSPIIDFYPREHDREAEPRMPFIDEERLLEAMSKVSHRLTEDERRRSVHGPTHVYNFTPDDLGAYESPEHFQPVCMNHAKCDLIHGEAWSIPREDILRGLCPGAQTELYFPGFPSLKNLAHTNRVGRVYAQAFQQSIILEVPDAFFCPHPSFEWFKKIAQELLNKIVYVDWPHLREALVVGLSCGRFRVSLLPGASSMIKIEVFNDNPLYGTSREQREFLRAANALRSDLLYKWGIDAGRSSLLVHCKPIAGRRYVVTSCGKWSLSYEWSPATQTYLAQTLVRDIAVCDPTLPKTCSLDQLFPAGTKVFMLGQPHHGCCATVLENSPSNKADAGTNDEVLVRVETRYEPDLSRLKSSVPGHKYLHAFEVGERLGMSQETVMRLAGTVLMVLRSDPDEPPLTPTLPKPKINIGLDLLFFKQMQEVLGYSHRHSDGLWLFTEETVALLEAYNAKFPRFVEAVCRTRGDVTEEELFPGPNGEDECDSLLDFLMKSEGARSVRRSLGSELLAPEAVS</sequence>
<proteinExistence type="inferred from homology"/>
<dbReference type="Gene3D" id="2.170.260.40">
    <property type="match status" value="1"/>
</dbReference>
<evidence type="ECO:0000256" key="1">
    <source>
        <dbReference type="ARBA" id="ARBA00022722"/>
    </source>
</evidence>
<dbReference type="InterPro" id="IPR041106">
    <property type="entry name" value="XRN1_D2_D3"/>
</dbReference>
<dbReference type="InterPro" id="IPR047007">
    <property type="entry name" value="XRN1_D1_sf"/>
</dbReference>
<dbReference type="PANTHER" id="PTHR12341">
    <property type="entry name" value="5'-&gt;3' EXORIBONUCLEASE"/>
    <property type="match status" value="1"/>
</dbReference>
<dbReference type="Gene3D" id="1.25.40.1050">
    <property type="match status" value="1"/>
</dbReference>
<dbReference type="OrthoDB" id="372487at2759"/>
<dbReference type="InterPro" id="IPR041412">
    <property type="entry name" value="Xrn1_helical"/>
</dbReference>
<dbReference type="InterPro" id="IPR004859">
    <property type="entry name" value="Xrn1_N"/>
</dbReference>
<gene>
    <name evidence="11" type="primary">LOC108670227</name>
</gene>
<evidence type="ECO:0000256" key="2">
    <source>
        <dbReference type="ARBA" id="ARBA00022801"/>
    </source>
</evidence>
<reference evidence="11" key="1">
    <citation type="submission" date="2025-08" db="UniProtKB">
        <authorList>
            <consortium name="RefSeq"/>
        </authorList>
    </citation>
    <scope>IDENTIFICATION</scope>
    <source>
        <tissue evidence="11">Whole organism</tissue>
    </source>
</reference>
<feature type="domain" description="Xrn1 N-terminal" evidence="6">
    <location>
        <begin position="1"/>
        <end position="154"/>
    </location>
</feature>
<feature type="compositionally biased region" description="Acidic residues" evidence="5">
    <location>
        <begin position="326"/>
        <end position="373"/>
    </location>
</feature>
<dbReference type="Proteomes" id="UP000694843">
    <property type="component" value="Unplaced"/>
</dbReference>
<feature type="domain" description="Xrn1 helical" evidence="7">
    <location>
        <begin position="201"/>
        <end position="359"/>
    </location>
</feature>
<feature type="domain" description="Exoribonuclease Xrn1 D2/D3" evidence="9">
    <location>
        <begin position="860"/>
        <end position="1074"/>
    </location>
</feature>
<evidence type="ECO:0000259" key="6">
    <source>
        <dbReference type="Pfam" id="PF03159"/>
    </source>
</evidence>
<keyword evidence="1" id="KW-0540">Nuclease</keyword>
<dbReference type="GO" id="GO:0016075">
    <property type="term" value="P:rRNA catabolic process"/>
    <property type="evidence" value="ECO:0007669"/>
    <property type="project" value="TreeGrafter"/>
</dbReference>
<dbReference type="Pfam" id="PF18332">
    <property type="entry name" value="XRN1_D1"/>
    <property type="match status" value="1"/>
</dbReference>
<feature type="compositionally biased region" description="Low complexity" evidence="5">
    <location>
        <begin position="374"/>
        <end position="383"/>
    </location>
</feature>
<keyword evidence="3" id="KW-0269">Exonuclease</keyword>
<keyword evidence="10" id="KW-1185">Reference proteome</keyword>
<dbReference type="Gene3D" id="3.40.50.12390">
    <property type="match status" value="1"/>
</dbReference>
<dbReference type="KEGG" id="hazt:108670227"/>
<accession>A0A979FPC6</accession>
<feature type="region of interest" description="Disordered" evidence="5">
    <location>
        <begin position="29"/>
        <end position="54"/>
    </location>
</feature>
<dbReference type="GeneID" id="108670227"/>
<protein>
    <submittedName>
        <fullName evidence="11">5'-3' exoribonuclease 1</fullName>
    </submittedName>
</protein>
<evidence type="ECO:0000313" key="10">
    <source>
        <dbReference type="Proteomes" id="UP000694843"/>
    </source>
</evidence>
<dbReference type="Pfam" id="PF17846">
    <property type="entry name" value="XRN_M"/>
    <property type="match status" value="2"/>
</dbReference>
<evidence type="ECO:0000256" key="3">
    <source>
        <dbReference type="ARBA" id="ARBA00022839"/>
    </source>
</evidence>
<dbReference type="GO" id="GO:0004534">
    <property type="term" value="F:5'-3' RNA exonuclease activity"/>
    <property type="evidence" value="ECO:0007669"/>
    <property type="project" value="TreeGrafter"/>
</dbReference>
<dbReference type="GO" id="GO:0005634">
    <property type="term" value="C:nucleus"/>
    <property type="evidence" value="ECO:0007669"/>
    <property type="project" value="TreeGrafter"/>
</dbReference>
<name>A0A979FPC6_HYAAZ</name>
<dbReference type="RefSeq" id="XP_047738322.1">
    <property type="nucleotide sequence ID" value="XM_047882366.1"/>
</dbReference>
<evidence type="ECO:0000259" key="8">
    <source>
        <dbReference type="Pfam" id="PF18332"/>
    </source>
</evidence>
<dbReference type="OMA" id="DIRVFQQ"/>
<evidence type="ECO:0000256" key="5">
    <source>
        <dbReference type="SAM" id="MobiDB-lite"/>
    </source>
</evidence>
<evidence type="ECO:0000313" key="11">
    <source>
        <dbReference type="RefSeq" id="XP_047738322.1"/>
    </source>
</evidence>
<dbReference type="AlphaFoldDB" id="A0A979FPC6"/>